<keyword evidence="3" id="KW-1185">Reference proteome</keyword>
<name>A0A4Q1HRW0_9BURK</name>
<feature type="transmembrane region" description="Helical" evidence="1">
    <location>
        <begin position="257"/>
        <end position="281"/>
    </location>
</feature>
<gene>
    <name evidence="2" type="ORF">C7R54_05170</name>
</gene>
<protein>
    <submittedName>
        <fullName evidence="2">Uncharacterized protein</fullName>
    </submittedName>
</protein>
<comment type="caution">
    <text evidence="2">The sequence shown here is derived from an EMBL/GenBank/DDBJ whole genome shotgun (WGS) entry which is preliminary data.</text>
</comment>
<feature type="transmembrane region" description="Helical" evidence="1">
    <location>
        <begin position="12"/>
        <end position="33"/>
    </location>
</feature>
<organism evidence="2 3">
    <name type="scientific">Achromobacter aloeverae</name>
    <dbReference type="NCBI Taxonomy" id="1750518"/>
    <lineage>
        <taxon>Bacteria</taxon>
        <taxon>Pseudomonadati</taxon>
        <taxon>Pseudomonadota</taxon>
        <taxon>Betaproteobacteria</taxon>
        <taxon>Burkholderiales</taxon>
        <taxon>Alcaligenaceae</taxon>
        <taxon>Achromobacter</taxon>
    </lineage>
</organism>
<dbReference type="EMBL" id="PYAL01000001">
    <property type="protein sequence ID" value="RXN93106.1"/>
    <property type="molecule type" value="Genomic_DNA"/>
</dbReference>
<sequence length="332" mass="35765">MPGPDRHRLPLPRLLALTAAITGLILSAGFMAFQLTAGPRAEQMRNIYGDPGYLLSLALDWTSNLALTSLIVYACTRVFEDDHGALPVAGRRRVQGLLALSVVVITLAMQMLWVALSPLLLVPLMNWAYTQARPYGAPLVVQGIGLVQTIIAGLLISLATLAYARRIAPALGHDERDRPMVPAPRAAAAVFGWTWVVLQLQLMRPAYGLFGTDIMRERPWMMLAIAAFPLLPALIVWVAAARPLAELQPWRAAPGRAILAALCAFVTAQVAQAAVALALGYTLAMETLLRGGVLAIVIASLLVYLAVLVPASRLFIRRFYRRHSSGAAPASA</sequence>
<feature type="transmembrane region" description="Helical" evidence="1">
    <location>
        <begin position="293"/>
        <end position="316"/>
    </location>
</feature>
<evidence type="ECO:0000313" key="2">
    <source>
        <dbReference type="EMBL" id="RXN93106.1"/>
    </source>
</evidence>
<keyword evidence="1" id="KW-1133">Transmembrane helix</keyword>
<accession>A0A4Q1HRW0</accession>
<feature type="transmembrane region" description="Helical" evidence="1">
    <location>
        <begin position="222"/>
        <end position="245"/>
    </location>
</feature>
<evidence type="ECO:0000256" key="1">
    <source>
        <dbReference type="SAM" id="Phobius"/>
    </source>
</evidence>
<feature type="transmembrane region" description="Helical" evidence="1">
    <location>
        <begin position="97"/>
        <end position="120"/>
    </location>
</feature>
<evidence type="ECO:0000313" key="3">
    <source>
        <dbReference type="Proteomes" id="UP000290849"/>
    </source>
</evidence>
<dbReference type="Proteomes" id="UP000290849">
    <property type="component" value="Unassembled WGS sequence"/>
</dbReference>
<dbReference type="OrthoDB" id="8685194at2"/>
<feature type="transmembrane region" description="Helical" evidence="1">
    <location>
        <begin position="185"/>
        <end position="202"/>
    </location>
</feature>
<reference evidence="2 3" key="1">
    <citation type="journal article" date="2017" name="Int. J. Syst. Evol. Microbiol.">
        <title>Achromobacter aloeverae sp. nov., isolated from the root of Aloe vera (L.) Burm.f.</title>
        <authorList>
            <person name="Kuncharoen N."/>
            <person name="Muramatsu Y."/>
            <person name="Shibata C."/>
            <person name="Kamakura Y."/>
            <person name="Nakagawa Y."/>
            <person name="Tanasupawat S."/>
        </authorList>
    </citation>
    <scope>NUCLEOTIDE SEQUENCE [LARGE SCALE GENOMIC DNA]</scope>
    <source>
        <strain evidence="2 3">AVA-1</strain>
    </source>
</reference>
<dbReference type="AlphaFoldDB" id="A0A4Q1HRW0"/>
<dbReference type="RefSeq" id="WP_129149063.1">
    <property type="nucleotide sequence ID" value="NZ_JBHSDO010000006.1"/>
</dbReference>
<keyword evidence="1" id="KW-0472">Membrane</keyword>
<keyword evidence="1" id="KW-0812">Transmembrane</keyword>
<proteinExistence type="predicted"/>
<feature type="transmembrane region" description="Helical" evidence="1">
    <location>
        <begin position="140"/>
        <end position="164"/>
    </location>
</feature>